<reference evidence="2 3" key="1">
    <citation type="submission" date="2019-02" db="EMBL/GenBank/DDBJ databases">
        <title>Deep-cultivation of Planctomycetes and their phenomic and genomic characterization uncovers novel biology.</title>
        <authorList>
            <person name="Wiegand S."/>
            <person name="Jogler M."/>
            <person name="Boedeker C."/>
            <person name="Pinto D."/>
            <person name="Vollmers J."/>
            <person name="Rivas-Marin E."/>
            <person name="Kohn T."/>
            <person name="Peeters S.H."/>
            <person name="Heuer A."/>
            <person name="Rast P."/>
            <person name="Oberbeckmann S."/>
            <person name="Bunk B."/>
            <person name="Jeske O."/>
            <person name="Meyerdierks A."/>
            <person name="Storesund J.E."/>
            <person name="Kallscheuer N."/>
            <person name="Luecker S."/>
            <person name="Lage O.M."/>
            <person name="Pohl T."/>
            <person name="Merkel B.J."/>
            <person name="Hornburger P."/>
            <person name="Mueller R.-W."/>
            <person name="Bruemmer F."/>
            <person name="Labrenz M."/>
            <person name="Spormann A.M."/>
            <person name="Op den Camp H."/>
            <person name="Overmann J."/>
            <person name="Amann R."/>
            <person name="Jetten M.S.M."/>
            <person name="Mascher T."/>
            <person name="Medema M.H."/>
            <person name="Devos D.P."/>
            <person name="Kaster A.-K."/>
            <person name="Ovreas L."/>
            <person name="Rohde M."/>
            <person name="Galperin M.Y."/>
            <person name="Jogler C."/>
        </authorList>
    </citation>
    <scope>NUCLEOTIDE SEQUENCE [LARGE SCALE GENOMIC DNA]</scope>
    <source>
        <strain evidence="2 3">K22_7</strain>
    </source>
</reference>
<dbReference type="AlphaFoldDB" id="A0A517NH92"/>
<dbReference type="RefSeq" id="WP_246146080.1">
    <property type="nucleotide sequence ID" value="NZ_CP036525.1"/>
</dbReference>
<dbReference type="SUPFAM" id="SSF52266">
    <property type="entry name" value="SGNH hydrolase"/>
    <property type="match status" value="1"/>
</dbReference>
<dbReference type="EMBL" id="CP036525">
    <property type="protein sequence ID" value="QDT06511.1"/>
    <property type="molecule type" value="Genomic_DNA"/>
</dbReference>
<organism evidence="2 3">
    <name type="scientific">Rubripirellula lacrimiformis</name>
    <dbReference type="NCBI Taxonomy" id="1930273"/>
    <lineage>
        <taxon>Bacteria</taxon>
        <taxon>Pseudomonadati</taxon>
        <taxon>Planctomycetota</taxon>
        <taxon>Planctomycetia</taxon>
        <taxon>Pirellulales</taxon>
        <taxon>Pirellulaceae</taxon>
        <taxon>Rubripirellula</taxon>
    </lineage>
</organism>
<dbReference type="InterPro" id="IPR013830">
    <property type="entry name" value="SGNH_hydro"/>
</dbReference>
<name>A0A517NH92_9BACT</name>
<dbReference type="KEGG" id="rlc:K227x_49210"/>
<accession>A0A517NH92</accession>
<dbReference type="InterPro" id="IPR051532">
    <property type="entry name" value="Ester_Hydrolysis_Enzymes"/>
</dbReference>
<dbReference type="InterPro" id="IPR036514">
    <property type="entry name" value="SGNH_hydro_sf"/>
</dbReference>
<dbReference type="Proteomes" id="UP000318538">
    <property type="component" value="Chromosome"/>
</dbReference>
<evidence type="ECO:0000259" key="1">
    <source>
        <dbReference type="Pfam" id="PF13472"/>
    </source>
</evidence>
<dbReference type="PANTHER" id="PTHR30383">
    <property type="entry name" value="THIOESTERASE 1/PROTEASE 1/LYSOPHOSPHOLIPASE L1"/>
    <property type="match status" value="1"/>
</dbReference>
<evidence type="ECO:0000313" key="3">
    <source>
        <dbReference type="Proteomes" id="UP000318538"/>
    </source>
</evidence>
<dbReference type="Gene3D" id="3.40.50.1110">
    <property type="entry name" value="SGNH hydrolase"/>
    <property type="match status" value="1"/>
</dbReference>
<dbReference type="PANTHER" id="PTHR30383:SF5">
    <property type="entry name" value="SGNH HYDROLASE-TYPE ESTERASE DOMAIN-CONTAINING PROTEIN"/>
    <property type="match status" value="1"/>
</dbReference>
<dbReference type="GO" id="GO:0004622">
    <property type="term" value="F:phosphatidylcholine lysophospholipase activity"/>
    <property type="evidence" value="ECO:0007669"/>
    <property type="project" value="TreeGrafter"/>
</dbReference>
<keyword evidence="3" id="KW-1185">Reference proteome</keyword>
<evidence type="ECO:0000313" key="2">
    <source>
        <dbReference type="EMBL" id="QDT06511.1"/>
    </source>
</evidence>
<dbReference type="Pfam" id="PF13472">
    <property type="entry name" value="Lipase_GDSL_2"/>
    <property type="match status" value="1"/>
</dbReference>
<protein>
    <recommendedName>
        <fullName evidence="1">SGNH hydrolase-type esterase domain-containing protein</fullName>
    </recommendedName>
</protein>
<sequence length="479" mass="52643">MPDAVPSDSNRRSRPLMAAAAVALALLPFAALECGVRRWAPLLPMVDADPVAGYQELPPLFQFVDDADGPADDVTNASGGRWQIAESRMNFFRPASFAATKSPHTRRVFVLGGSTVQGRPFSTQTAFPNWLRLKLETADPKHHYEVVNCGGVSYASYRVAKILDEVLRHKPDAIVLYTGHNEFLEDRSYQHVRKLGTARRVVTRAASYWKTVGWLQSLASAPSQSPPSQPASQLPLAGRPLASEVDTRLDHIGGMDLYQRDPEWRRSVEQQFAATLQRMIRATSAANVPLIVCVPACDLVNTPPFKVDDLATGDAYRRGKELWDAGGSAAEAKQWLTQARDDDLCPLRATSTIIDTVRDACAIAEIPMVDVPQCLDQRSGSGARVPDGIADPEFFADHVHPTVAGHQRIAAAVADRFEELGWCQFDDASEAEFQLQVASVMQSLDETYFARGRQRLQGLRRWAAGRAATPIAEDEKALE</sequence>
<gene>
    <name evidence="2" type="ORF">K227x_49210</name>
</gene>
<proteinExistence type="predicted"/>
<feature type="domain" description="SGNH hydrolase-type esterase" evidence="1">
    <location>
        <begin position="110"/>
        <end position="408"/>
    </location>
</feature>